<evidence type="ECO:0000313" key="1">
    <source>
        <dbReference type="EMBL" id="OYD47974.1"/>
    </source>
</evidence>
<evidence type="ECO:0000313" key="2">
    <source>
        <dbReference type="Proteomes" id="UP000215441"/>
    </source>
</evidence>
<dbReference type="GO" id="GO:0008967">
    <property type="term" value="F:phosphoglycolate phosphatase activity"/>
    <property type="evidence" value="ECO:0007669"/>
    <property type="project" value="TreeGrafter"/>
</dbReference>
<dbReference type="Gene3D" id="3.40.50.1000">
    <property type="entry name" value="HAD superfamily/HAD-like"/>
    <property type="match status" value="1"/>
</dbReference>
<dbReference type="SFLD" id="SFLDS00003">
    <property type="entry name" value="Haloacid_Dehalogenase"/>
    <property type="match status" value="1"/>
</dbReference>
<dbReference type="PANTHER" id="PTHR43434">
    <property type="entry name" value="PHOSPHOGLYCOLATE PHOSPHATASE"/>
    <property type="match status" value="1"/>
</dbReference>
<dbReference type="PANTHER" id="PTHR43434:SF13">
    <property type="entry name" value="PHOSPHOGLYCOLATE PHOSPHATASE"/>
    <property type="match status" value="1"/>
</dbReference>
<dbReference type="InterPro" id="IPR023214">
    <property type="entry name" value="HAD_sf"/>
</dbReference>
<dbReference type="InterPro" id="IPR036412">
    <property type="entry name" value="HAD-like_sf"/>
</dbReference>
<dbReference type="GO" id="GO:0006281">
    <property type="term" value="P:DNA repair"/>
    <property type="evidence" value="ECO:0007669"/>
    <property type="project" value="TreeGrafter"/>
</dbReference>
<accession>A0A235EG30</accession>
<sequence length="220" mass="24386">MKYKLAIFDFDGTLADSFPFFIQVFNQLAQKHGFREIDADAVPGLRQKSARQIMQLVELPKWKLPFVAKDFASLMKSNAASISLFEHIESTLLHLANNGVALAVVSSNAYDNIREILGADMMKIITHFECGMSIFGKSPRIRKVLKEAGVSCHEAIYIGDQISDLDAARKEKVAFGAVSWGYGAIESLRGHSPEEEFENVLSMRRIVPHSYTDSSTAAVA</sequence>
<dbReference type="EMBL" id="NOIG01000014">
    <property type="protein sequence ID" value="OYD47974.1"/>
    <property type="molecule type" value="Genomic_DNA"/>
</dbReference>
<protein>
    <submittedName>
        <fullName evidence="1">Haloacid dehalogenase</fullName>
    </submittedName>
</protein>
<name>A0A235EG30_9BURK</name>
<dbReference type="Proteomes" id="UP000215441">
    <property type="component" value="Unassembled WGS sequence"/>
</dbReference>
<dbReference type="SFLD" id="SFLDG01129">
    <property type="entry name" value="C1.5:_HAD__Beta-PGM__Phosphata"/>
    <property type="match status" value="1"/>
</dbReference>
<organism evidence="1 2">
    <name type="scientific">Acidovorax kalamii</name>
    <dbReference type="NCBI Taxonomy" id="2004485"/>
    <lineage>
        <taxon>Bacteria</taxon>
        <taxon>Pseudomonadati</taxon>
        <taxon>Pseudomonadota</taxon>
        <taxon>Betaproteobacteria</taxon>
        <taxon>Burkholderiales</taxon>
        <taxon>Comamonadaceae</taxon>
        <taxon>Acidovorax</taxon>
    </lineage>
</organism>
<dbReference type="RefSeq" id="WP_094291776.1">
    <property type="nucleotide sequence ID" value="NZ_NOIG01000014.1"/>
</dbReference>
<dbReference type="OrthoDB" id="9807630at2"/>
<dbReference type="SUPFAM" id="SSF56784">
    <property type="entry name" value="HAD-like"/>
    <property type="match status" value="1"/>
</dbReference>
<dbReference type="Gene3D" id="1.10.150.240">
    <property type="entry name" value="Putative phosphatase, domain 2"/>
    <property type="match status" value="1"/>
</dbReference>
<dbReference type="InterPro" id="IPR050155">
    <property type="entry name" value="HAD-like_hydrolase_sf"/>
</dbReference>
<keyword evidence="2" id="KW-1185">Reference proteome</keyword>
<dbReference type="Pfam" id="PF13419">
    <property type="entry name" value="HAD_2"/>
    <property type="match status" value="1"/>
</dbReference>
<dbReference type="AlphaFoldDB" id="A0A235EG30"/>
<proteinExistence type="predicted"/>
<reference evidence="1 2" key="1">
    <citation type="submission" date="2017-07" db="EMBL/GenBank/DDBJ databases">
        <title>Acidovorax KNDSW TSA 6 genome sequence and assembly.</title>
        <authorList>
            <person name="Mayilraj S."/>
        </authorList>
    </citation>
    <scope>NUCLEOTIDE SEQUENCE [LARGE SCALE GENOMIC DNA]</scope>
    <source>
        <strain evidence="1 2">KNDSW-TSA6</strain>
    </source>
</reference>
<dbReference type="GO" id="GO:0005829">
    <property type="term" value="C:cytosol"/>
    <property type="evidence" value="ECO:0007669"/>
    <property type="project" value="TreeGrafter"/>
</dbReference>
<comment type="caution">
    <text evidence="1">The sequence shown here is derived from an EMBL/GenBank/DDBJ whole genome shotgun (WGS) entry which is preliminary data.</text>
</comment>
<dbReference type="InterPro" id="IPR023198">
    <property type="entry name" value="PGP-like_dom2"/>
</dbReference>
<gene>
    <name evidence="1" type="ORF">CBY09_22365</name>
</gene>
<dbReference type="InterPro" id="IPR041492">
    <property type="entry name" value="HAD_2"/>
</dbReference>